<sequence length="193" mass="21498">MDFTSSSKSVDSSPLPPRPAQTGLQPRKSCFKPSGSGAQGGTARVTFSAEAHCVITGAIVKPHSRDRLQWEAETKGERRQRRKQLSVEEYWEREAFPVISNKSGPADTRFQVDDVELENRKLCTQHNTKRNTAECPVLRRLQAKVFQVGQVPARVTVRGALSLPMYQRVARGRQFSKNTTFAMASEPPFTPPG</sequence>
<feature type="compositionally biased region" description="Low complexity" evidence="1">
    <location>
        <begin position="1"/>
        <end position="13"/>
    </location>
</feature>
<dbReference type="EMBL" id="MU863663">
    <property type="protein sequence ID" value="KAK4098045.1"/>
    <property type="molecule type" value="Genomic_DNA"/>
</dbReference>
<evidence type="ECO:0000313" key="3">
    <source>
        <dbReference type="Proteomes" id="UP001305647"/>
    </source>
</evidence>
<protein>
    <submittedName>
        <fullName evidence="2">Uncharacterized protein</fullName>
    </submittedName>
</protein>
<evidence type="ECO:0000313" key="2">
    <source>
        <dbReference type="EMBL" id="KAK4098045.1"/>
    </source>
</evidence>
<reference evidence="2" key="2">
    <citation type="submission" date="2023-05" db="EMBL/GenBank/DDBJ databases">
        <authorList>
            <consortium name="Lawrence Berkeley National Laboratory"/>
            <person name="Steindorff A."/>
            <person name="Hensen N."/>
            <person name="Bonometti L."/>
            <person name="Westerberg I."/>
            <person name="Brannstrom I.O."/>
            <person name="Guillou S."/>
            <person name="Cros-Aarteil S."/>
            <person name="Calhoun S."/>
            <person name="Haridas S."/>
            <person name="Kuo A."/>
            <person name="Mondo S."/>
            <person name="Pangilinan J."/>
            <person name="Riley R."/>
            <person name="Labutti K."/>
            <person name="Andreopoulos B."/>
            <person name="Lipzen A."/>
            <person name="Chen C."/>
            <person name="Yanf M."/>
            <person name="Daum C."/>
            <person name="Ng V."/>
            <person name="Clum A."/>
            <person name="Ohm R."/>
            <person name="Martin F."/>
            <person name="Silar P."/>
            <person name="Natvig D."/>
            <person name="Lalanne C."/>
            <person name="Gautier V."/>
            <person name="Ament-Velasquez S.L."/>
            <person name="Kruys A."/>
            <person name="Hutchinson M.I."/>
            <person name="Powell A.J."/>
            <person name="Barry K."/>
            <person name="Miller A.N."/>
            <person name="Grigoriev I.V."/>
            <person name="Debuchy R."/>
            <person name="Gladieux P."/>
            <person name="Thoren M.H."/>
            <person name="Johannesson H."/>
        </authorList>
    </citation>
    <scope>NUCLEOTIDE SEQUENCE</scope>
    <source>
        <strain evidence="2">CBS 757.83</strain>
    </source>
</reference>
<dbReference type="AlphaFoldDB" id="A0AAN6PXU0"/>
<keyword evidence="3" id="KW-1185">Reference proteome</keyword>
<gene>
    <name evidence="2" type="ORF">N658DRAFT_509843</name>
</gene>
<organism evidence="2 3">
    <name type="scientific">Parathielavia hyrcaniae</name>
    <dbReference type="NCBI Taxonomy" id="113614"/>
    <lineage>
        <taxon>Eukaryota</taxon>
        <taxon>Fungi</taxon>
        <taxon>Dikarya</taxon>
        <taxon>Ascomycota</taxon>
        <taxon>Pezizomycotina</taxon>
        <taxon>Sordariomycetes</taxon>
        <taxon>Sordariomycetidae</taxon>
        <taxon>Sordariales</taxon>
        <taxon>Chaetomiaceae</taxon>
        <taxon>Parathielavia</taxon>
    </lineage>
</organism>
<proteinExistence type="predicted"/>
<reference evidence="2" key="1">
    <citation type="journal article" date="2023" name="Mol. Phylogenet. Evol.">
        <title>Genome-scale phylogeny and comparative genomics of the fungal order Sordariales.</title>
        <authorList>
            <person name="Hensen N."/>
            <person name="Bonometti L."/>
            <person name="Westerberg I."/>
            <person name="Brannstrom I.O."/>
            <person name="Guillou S."/>
            <person name="Cros-Aarteil S."/>
            <person name="Calhoun S."/>
            <person name="Haridas S."/>
            <person name="Kuo A."/>
            <person name="Mondo S."/>
            <person name="Pangilinan J."/>
            <person name="Riley R."/>
            <person name="LaButti K."/>
            <person name="Andreopoulos B."/>
            <person name="Lipzen A."/>
            <person name="Chen C."/>
            <person name="Yan M."/>
            <person name="Daum C."/>
            <person name="Ng V."/>
            <person name="Clum A."/>
            <person name="Steindorff A."/>
            <person name="Ohm R.A."/>
            <person name="Martin F."/>
            <person name="Silar P."/>
            <person name="Natvig D.O."/>
            <person name="Lalanne C."/>
            <person name="Gautier V."/>
            <person name="Ament-Velasquez S.L."/>
            <person name="Kruys A."/>
            <person name="Hutchinson M.I."/>
            <person name="Powell A.J."/>
            <person name="Barry K."/>
            <person name="Miller A.N."/>
            <person name="Grigoriev I.V."/>
            <person name="Debuchy R."/>
            <person name="Gladieux P."/>
            <person name="Hiltunen Thoren M."/>
            <person name="Johannesson H."/>
        </authorList>
    </citation>
    <scope>NUCLEOTIDE SEQUENCE</scope>
    <source>
        <strain evidence="2">CBS 757.83</strain>
    </source>
</reference>
<accession>A0AAN6PXU0</accession>
<dbReference type="Proteomes" id="UP001305647">
    <property type="component" value="Unassembled WGS sequence"/>
</dbReference>
<name>A0AAN6PXU0_9PEZI</name>
<feature type="region of interest" description="Disordered" evidence="1">
    <location>
        <begin position="1"/>
        <end position="42"/>
    </location>
</feature>
<comment type="caution">
    <text evidence="2">The sequence shown here is derived from an EMBL/GenBank/DDBJ whole genome shotgun (WGS) entry which is preliminary data.</text>
</comment>
<evidence type="ECO:0000256" key="1">
    <source>
        <dbReference type="SAM" id="MobiDB-lite"/>
    </source>
</evidence>